<dbReference type="PANTHER" id="PTHR30032:SF4">
    <property type="entry name" value="AMIDASE ENHANCER"/>
    <property type="match status" value="1"/>
</dbReference>
<proteinExistence type="predicted"/>
<dbReference type="AlphaFoldDB" id="A0A8J7DMW3"/>
<dbReference type="GO" id="GO:0030288">
    <property type="term" value="C:outer membrane-bounded periplasmic space"/>
    <property type="evidence" value="ECO:0007669"/>
    <property type="project" value="TreeGrafter"/>
</dbReference>
<dbReference type="Proteomes" id="UP000636505">
    <property type="component" value="Unassembled WGS sequence"/>
</dbReference>
<keyword evidence="3" id="KW-1185">Reference proteome</keyword>
<dbReference type="RefSeq" id="WP_193906077.1">
    <property type="nucleotide sequence ID" value="NZ_JADEXG010000016.1"/>
</dbReference>
<evidence type="ECO:0000313" key="3">
    <source>
        <dbReference type="Proteomes" id="UP000636505"/>
    </source>
</evidence>
<dbReference type="InterPro" id="IPR051922">
    <property type="entry name" value="Bact_Sporulation_Assoc"/>
</dbReference>
<accession>A0A8J7DMW3</accession>
<organism evidence="2 3">
    <name type="scientific">Vasconcelosia minhoensis LEGE 07310</name>
    <dbReference type="NCBI Taxonomy" id="915328"/>
    <lineage>
        <taxon>Bacteria</taxon>
        <taxon>Bacillati</taxon>
        <taxon>Cyanobacteriota</taxon>
        <taxon>Cyanophyceae</taxon>
        <taxon>Nodosilineales</taxon>
        <taxon>Cymatolegaceae</taxon>
        <taxon>Vasconcelosia</taxon>
        <taxon>Vasconcelosia minhoensis</taxon>
    </lineage>
</organism>
<comment type="caution">
    <text evidence="2">The sequence shown here is derived from an EMBL/GenBank/DDBJ whole genome shotgun (WGS) entry which is preliminary data.</text>
</comment>
<dbReference type="NCBIfam" id="TIGR02669">
    <property type="entry name" value="SpoIID_LytB"/>
    <property type="match status" value="1"/>
</dbReference>
<evidence type="ECO:0000313" key="2">
    <source>
        <dbReference type="EMBL" id="MBE9077375.1"/>
    </source>
</evidence>
<sequence length="396" mass="43720">MTAVLKFQKHWLLEYRYPWRWGWRWLGSLTVWLLLVLPAQAALELRVAVVQELEQIDIGSSTPGIIRDGTGQAIYQLPGLQSITVTADDGELALTAREDEAGADELAESSAFWLEPETDGLVWIGGKWYRGRVRVVPTADGLTAINYVDLERYLYSVVGSEMLTSWPQAALQAQAVAARSYALYKQQRAKNPLYDLGGTDAYQVYGGVAQEAPSTVAAVDATAGQVLTYSGQIIEAVFHSSSGGHTENAGEIWSSDVPYLRGVPDYDQGAPVFQWLESFSRADFSTRIGDIGLVTELGDPRRTSWGRIVSMEIEGEDGAVTLRGSELRQKLGLRSTRFSLEYHPESDLITATGGGYGHGIGLSQWGARGLADQGWSYDQILRHYYQQTELARFQVQ</sequence>
<dbReference type="EMBL" id="JADEXG010000016">
    <property type="protein sequence ID" value="MBE9077375.1"/>
    <property type="molecule type" value="Genomic_DNA"/>
</dbReference>
<evidence type="ECO:0000259" key="1">
    <source>
        <dbReference type="Pfam" id="PF08486"/>
    </source>
</evidence>
<protein>
    <submittedName>
        <fullName evidence="2">SpoIID/LytB domain-containing protein</fullName>
    </submittedName>
</protein>
<name>A0A8J7DMW3_9CYAN</name>
<gene>
    <name evidence="2" type="ORF">IQ241_08705</name>
</gene>
<feature type="domain" description="Sporulation stage II protein D amidase enhancer LytB N-terminal" evidence="1">
    <location>
        <begin position="140"/>
        <end position="229"/>
    </location>
</feature>
<reference evidence="2" key="1">
    <citation type="submission" date="2020-10" db="EMBL/GenBank/DDBJ databases">
        <authorList>
            <person name="Castelo-Branco R."/>
            <person name="Eusebio N."/>
            <person name="Adriana R."/>
            <person name="Vieira A."/>
            <person name="Brugerolle De Fraissinette N."/>
            <person name="Rezende De Castro R."/>
            <person name="Schneider M.P."/>
            <person name="Vasconcelos V."/>
            <person name="Leao P.N."/>
        </authorList>
    </citation>
    <scope>NUCLEOTIDE SEQUENCE</scope>
    <source>
        <strain evidence="2">LEGE 07310</strain>
    </source>
</reference>
<dbReference type="InterPro" id="IPR013693">
    <property type="entry name" value="SpoIID/LytB_N"/>
</dbReference>
<dbReference type="GO" id="GO:0030435">
    <property type="term" value="P:sporulation resulting in formation of a cellular spore"/>
    <property type="evidence" value="ECO:0007669"/>
    <property type="project" value="InterPro"/>
</dbReference>
<dbReference type="Pfam" id="PF08486">
    <property type="entry name" value="SpoIID"/>
    <property type="match status" value="1"/>
</dbReference>
<dbReference type="PANTHER" id="PTHR30032">
    <property type="entry name" value="N-ACETYLMURAMOYL-L-ALANINE AMIDASE-RELATED"/>
    <property type="match status" value="1"/>
</dbReference>
<dbReference type="InterPro" id="IPR013486">
    <property type="entry name" value="SpoIID/LytB"/>
</dbReference>